<organism evidence="1 3">
    <name type="scientific">Phytophthora rubi</name>
    <dbReference type="NCBI Taxonomy" id="129364"/>
    <lineage>
        <taxon>Eukaryota</taxon>
        <taxon>Sar</taxon>
        <taxon>Stramenopiles</taxon>
        <taxon>Oomycota</taxon>
        <taxon>Peronosporomycetes</taxon>
        <taxon>Peronosporales</taxon>
        <taxon>Peronosporaceae</taxon>
        <taxon>Phytophthora</taxon>
    </lineage>
</organism>
<evidence type="ECO:0000313" key="2">
    <source>
        <dbReference type="EMBL" id="KAE9024437.1"/>
    </source>
</evidence>
<gene>
    <name evidence="1" type="ORF">PR001_g26969</name>
    <name evidence="2" type="ORF">PR002_g11451</name>
</gene>
<dbReference type="AlphaFoldDB" id="A0A6A3HLE6"/>
<protein>
    <submittedName>
        <fullName evidence="1">Uncharacterized protein</fullName>
    </submittedName>
</protein>
<sequence length="68" mass="7651">MTVVVLGAAVVNLYTQQQIQSSIVQMTRYRTDVTEFSGAAPLARVVFARQYSESRRSRKGDKIWGCKP</sequence>
<accession>A0A6A3HLE6</accession>
<proteinExistence type="predicted"/>
<dbReference type="Proteomes" id="UP000429607">
    <property type="component" value="Unassembled WGS sequence"/>
</dbReference>
<dbReference type="EMBL" id="QXFU01000686">
    <property type="protein sequence ID" value="KAE9024437.1"/>
    <property type="molecule type" value="Genomic_DNA"/>
</dbReference>
<evidence type="ECO:0000313" key="4">
    <source>
        <dbReference type="Proteomes" id="UP000435112"/>
    </source>
</evidence>
<dbReference type="OrthoDB" id="10279192at2759"/>
<dbReference type="Proteomes" id="UP000435112">
    <property type="component" value="Unassembled WGS sequence"/>
</dbReference>
<evidence type="ECO:0000313" key="1">
    <source>
        <dbReference type="EMBL" id="KAE8971189.1"/>
    </source>
</evidence>
<reference evidence="3 4" key="1">
    <citation type="submission" date="2018-09" db="EMBL/GenBank/DDBJ databases">
        <title>Genomic investigation of the strawberry pathogen Phytophthora fragariae indicates pathogenicity is determined by transcriptional variation in three key races.</title>
        <authorList>
            <person name="Adams T.M."/>
            <person name="Armitage A.D."/>
            <person name="Sobczyk M.K."/>
            <person name="Bates H.J."/>
            <person name="Dunwell J.M."/>
            <person name="Nellist C.F."/>
            <person name="Harrison R.J."/>
        </authorList>
    </citation>
    <scope>NUCLEOTIDE SEQUENCE [LARGE SCALE GENOMIC DNA]</scope>
    <source>
        <strain evidence="1 3">SCRP249</strain>
        <strain evidence="2 4">SCRP324</strain>
    </source>
</reference>
<comment type="caution">
    <text evidence="1">The sequence shown here is derived from an EMBL/GenBank/DDBJ whole genome shotgun (WGS) entry which is preliminary data.</text>
</comment>
<evidence type="ECO:0000313" key="3">
    <source>
        <dbReference type="Proteomes" id="UP000429607"/>
    </source>
</evidence>
<dbReference type="EMBL" id="QXFV01004180">
    <property type="protein sequence ID" value="KAE8971189.1"/>
    <property type="molecule type" value="Genomic_DNA"/>
</dbReference>
<name>A0A6A3HLE6_9STRA</name>